<dbReference type="EMBL" id="BK015748">
    <property type="protein sequence ID" value="DAE23148.1"/>
    <property type="molecule type" value="Genomic_DNA"/>
</dbReference>
<proteinExistence type="predicted"/>
<name>A0A8S5QWX2_9CAUD</name>
<keyword evidence="1" id="KW-0472">Membrane</keyword>
<reference evidence="2" key="1">
    <citation type="journal article" date="2021" name="Proc. Natl. Acad. Sci. U.S.A.">
        <title>A Catalog of Tens of Thousands of Viruses from Human Metagenomes Reveals Hidden Associations with Chronic Diseases.</title>
        <authorList>
            <person name="Tisza M.J."/>
            <person name="Buck C.B."/>
        </authorList>
    </citation>
    <scope>NUCLEOTIDE SEQUENCE</scope>
    <source>
        <strain evidence="2">CtzAk96</strain>
    </source>
</reference>
<sequence>MSSQSIDVLALNLNADAKIAVDGIDKLAQKMGVLANGIRTVNGSNLSKTSSDLRTFSTAMQSLSVVKMPDYTRIVTGIGKIGQIDSRSIGKAAGAINSIGNSLLNFSGTNIGSASKQIAELANGIAKLGYKSSTKAIENIPLLAKAMRGLMTELSKAPSVSQNLIQMTNALGNLARTGASSGKAANSLVKSLNGYSMASSGATKKNFSLASSLGKLYAGYWLVFRALSKVKSAVNYAADLTEVQNVVDHSFGEMTGKVNEYATESIKSLGMSALGFKTYASQYQAMGNAMGISNSQISKANDFLSQTTNGYIKASDKLGDVSLNMTKLAGDMASFYNKDQAEVADDLRAVYTGMVIPLRKYGLDLTQATLKEWAMKQGLDANVDSMSQAEKTMLRYQYVMANTQTVHNDFIRTQDTWANQTRILAENFKNLGATIGTPIINAVKPVVAAINIMIEHVNAFAQVVSEALGTIFGWKYEMGQGGMTTDFENAEDASSGIASNTGTAANNAKKLKSYLMGIDELNVREENTNSSGGNGSGGGTGGVSAGGSADNIGKWVEVEKKYNSSINTLEKLGVAISKALSDAMESINWNKIYEKASNFGTGLASFLNGMFAGSQGLRLFADMGTTLSSTLNTVVYAALNFASTLKWDEIGRNIAGGITAAFENWDAASTAQAINKWVQGVFDLITSAITNIDWMSVYDKITEFLENIDIKTIAIVVGAVTLKKIASMKLASSALGSIGDEVGKQISDKITAAIFSNLGTGAATEGSLAKAVVELGKSVGSAFMAGFQMILGNKAAESALVMVGDLAKNIAGYGGIIGGVILIVSNFFSMWRDGFSWLKEALLVAGAGIGAIGLVILGVTAPVALLVAGAVAGVSTIAVVVHDNWDKITEATSNLIENIKNFFAPLVDFIKNNVIEPITRRFNQFKDGISIIFQALEKIIKGVWNAVSTAVYNTFIKPAVEKFNAFKAASSEIFNAIKMAIYNAYDGSIVQRFVNTVKETLQGLGNFISTWASIIGGGITSLFKVIVNSIIWLFEKGINSPIDAVNTFLKGFNNIVSVAAKITGNKWGGVDLIPKVSLPRFENGGYPEVGDLFFANERGIPELVGTMNGKPAVGSGQEITGISNAVYSTSQAEIEELRQMNGYLRQLLSKDFSTHIGDRDIARANRRGEKQLGMQIIY</sequence>
<feature type="transmembrane region" description="Helical" evidence="1">
    <location>
        <begin position="810"/>
        <end position="829"/>
    </location>
</feature>
<accession>A0A8S5QWX2</accession>
<evidence type="ECO:0000256" key="1">
    <source>
        <dbReference type="SAM" id="Phobius"/>
    </source>
</evidence>
<keyword evidence="1" id="KW-0812">Transmembrane</keyword>
<keyword evidence="1" id="KW-1133">Transmembrane helix</keyword>
<evidence type="ECO:0000313" key="2">
    <source>
        <dbReference type="EMBL" id="DAE23148.1"/>
    </source>
</evidence>
<organism evidence="2">
    <name type="scientific">Siphoviridae sp. ctzAk96</name>
    <dbReference type="NCBI Taxonomy" id="2826527"/>
    <lineage>
        <taxon>Viruses</taxon>
        <taxon>Duplodnaviria</taxon>
        <taxon>Heunggongvirae</taxon>
        <taxon>Uroviricota</taxon>
        <taxon>Caudoviricetes</taxon>
    </lineage>
</organism>
<protein>
    <submittedName>
        <fullName evidence="2">Minor tail protein</fullName>
    </submittedName>
</protein>
<feature type="transmembrane region" description="Helical" evidence="1">
    <location>
        <begin position="841"/>
        <end position="857"/>
    </location>
</feature>